<sequence>FVRKPYFLYTLTAAVLSKDGTWHCDTFDFNMKPMRRGSALDEANATHDYESELFPLSNNNQWLFLNQHKDSMWLITDDTDEKCDKQRYLAGCTMEDKYLVLSNHSPARLEIFQL</sequence>
<organism evidence="1 3">
    <name type="scientific">Didymodactylos carnosus</name>
    <dbReference type="NCBI Taxonomy" id="1234261"/>
    <lineage>
        <taxon>Eukaryota</taxon>
        <taxon>Metazoa</taxon>
        <taxon>Spiralia</taxon>
        <taxon>Gnathifera</taxon>
        <taxon>Rotifera</taxon>
        <taxon>Eurotatoria</taxon>
        <taxon>Bdelloidea</taxon>
        <taxon>Philodinida</taxon>
        <taxon>Philodinidae</taxon>
        <taxon>Didymodactylos</taxon>
    </lineage>
</organism>
<dbReference type="AlphaFoldDB" id="A0A8S2G5K5"/>
<evidence type="ECO:0000313" key="2">
    <source>
        <dbReference type="EMBL" id="CAF4438403.1"/>
    </source>
</evidence>
<dbReference type="Proteomes" id="UP000677228">
    <property type="component" value="Unassembled WGS sequence"/>
</dbReference>
<feature type="non-terminal residue" evidence="1">
    <location>
        <position position="1"/>
    </location>
</feature>
<reference evidence="1" key="1">
    <citation type="submission" date="2021-02" db="EMBL/GenBank/DDBJ databases">
        <authorList>
            <person name="Nowell W R."/>
        </authorList>
    </citation>
    <scope>NUCLEOTIDE SEQUENCE</scope>
</reference>
<evidence type="ECO:0000313" key="3">
    <source>
        <dbReference type="Proteomes" id="UP000677228"/>
    </source>
</evidence>
<name>A0A8S2G5K5_9BILA</name>
<dbReference type="EMBL" id="CAJNOK010055540">
    <property type="protein sequence ID" value="CAF1619733.1"/>
    <property type="molecule type" value="Genomic_DNA"/>
</dbReference>
<evidence type="ECO:0000313" key="1">
    <source>
        <dbReference type="EMBL" id="CAF1619733.1"/>
    </source>
</evidence>
<proteinExistence type="predicted"/>
<dbReference type="Proteomes" id="UP000682733">
    <property type="component" value="Unassembled WGS sequence"/>
</dbReference>
<accession>A0A8S2G5K5</accession>
<dbReference type="EMBL" id="CAJOBA010080305">
    <property type="protein sequence ID" value="CAF4438403.1"/>
    <property type="molecule type" value="Genomic_DNA"/>
</dbReference>
<comment type="caution">
    <text evidence="1">The sequence shown here is derived from an EMBL/GenBank/DDBJ whole genome shotgun (WGS) entry which is preliminary data.</text>
</comment>
<protein>
    <submittedName>
        <fullName evidence="1">Uncharacterized protein</fullName>
    </submittedName>
</protein>
<gene>
    <name evidence="1" type="ORF">OVA965_LOCUS43125</name>
    <name evidence="2" type="ORF">TMI583_LOCUS45257</name>
</gene>